<dbReference type="PIRSF" id="PIRSF035836">
    <property type="entry name" value="UCP035836"/>
    <property type="match status" value="1"/>
</dbReference>
<comment type="caution">
    <text evidence="2">The sequence shown here is derived from an EMBL/GenBank/DDBJ whole genome shotgun (WGS) entry which is preliminary data.</text>
</comment>
<evidence type="ECO:0008006" key="4">
    <source>
        <dbReference type="Google" id="ProtNLM"/>
    </source>
</evidence>
<evidence type="ECO:0000313" key="3">
    <source>
        <dbReference type="Proteomes" id="UP001161405"/>
    </source>
</evidence>
<dbReference type="Gene3D" id="1.25.40.10">
    <property type="entry name" value="Tetratricopeptide repeat domain"/>
    <property type="match status" value="1"/>
</dbReference>
<reference evidence="2" key="2">
    <citation type="submission" date="2023-01" db="EMBL/GenBank/DDBJ databases">
        <title>Draft genome sequence of Maritalea porphyrae strain NBRC 107169.</title>
        <authorList>
            <person name="Sun Q."/>
            <person name="Mori K."/>
        </authorList>
    </citation>
    <scope>NUCLEOTIDE SEQUENCE</scope>
    <source>
        <strain evidence="2">NBRC 107169</strain>
    </source>
</reference>
<dbReference type="SUPFAM" id="SSF48452">
    <property type="entry name" value="TPR-like"/>
    <property type="match status" value="1"/>
</dbReference>
<dbReference type="PROSITE" id="PS51257">
    <property type="entry name" value="PROKAR_LIPOPROTEIN"/>
    <property type="match status" value="1"/>
</dbReference>
<dbReference type="InterPro" id="IPR014596">
    <property type="entry name" value="UCP035836"/>
</dbReference>
<accession>A0ABQ5UQH0</accession>
<evidence type="ECO:0000256" key="1">
    <source>
        <dbReference type="SAM" id="SignalP"/>
    </source>
</evidence>
<dbReference type="SMART" id="SM00028">
    <property type="entry name" value="TPR"/>
    <property type="match status" value="2"/>
</dbReference>
<dbReference type="EMBL" id="BSNI01000002">
    <property type="protein sequence ID" value="GLQ17458.1"/>
    <property type="molecule type" value="Genomic_DNA"/>
</dbReference>
<sequence>MLFHRSTHFKQFRALALASVAVIALSACAANRGGSDIRTPDFSGLTQVQKQAAVQDFSQKYQQNPRDTRVVIYYAAALRAAGQAGQAVTVLERARTEQPRNRDIALAFAKALAANGQFAQALNIIDATIRVEAPHWNTLSVKGAILDQMGRNAEARALYSQAMVTAPNEASLHANMGLSFAMTGDLQQAEKHLRKAKSLPGATGRIRQNLALVIGLQGRFDEARAIYAAELEPEAVESNMAYIRALLTQQNKWDLIKGKK</sequence>
<reference evidence="2" key="1">
    <citation type="journal article" date="2014" name="Int. J. Syst. Evol. Microbiol.">
        <title>Complete genome of a new Firmicutes species belonging to the dominant human colonic microbiota ('Ruminococcus bicirculans') reveals two chromosomes and a selective capacity to utilize plant glucans.</title>
        <authorList>
            <consortium name="NISC Comparative Sequencing Program"/>
            <person name="Wegmann U."/>
            <person name="Louis P."/>
            <person name="Goesmann A."/>
            <person name="Henrissat B."/>
            <person name="Duncan S.H."/>
            <person name="Flint H.J."/>
        </authorList>
    </citation>
    <scope>NUCLEOTIDE SEQUENCE</scope>
    <source>
        <strain evidence="2">NBRC 107169</strain>
    </source>
</reference>
<dbReference type="Pfam" id="PF07721">
    <property type="entry name" value="TPR_4"/>
    <property type="match status" value="1"/>
</dbReference>
<feature type="chain" id="PRO_5047165840" description="Pilus assembly protein TadD" evidence="1">
    <location>
        <begin position="30"/>
        <end position="260"/>
    </location>
</feature>
<dbReference type="Pfam" id="PF13432">
    <property type="entry name" value="TPR_16"/>
    <property type="match status" value="1"/>
</dbReference>
<dbReference type="InterPro" id="IPR011717">
    <property type="entry name" value="TPR-4"/>
</dbReference>
<dbReference type="Pfam" id="PF14559">
    <property type="entry name" value="TPR_19"/>
    <property type="match status" value="1"/>
</dbReference>
<name>A0ABQ5UQH0_9HYPH</name>
<keyword evidence="1" id="KW-0732">Signal</keyword>
<feature type="signal peptide" evidence="1">
    <location>
        <begin position="1"/>
        <end position="29"/>
    </location>
</feature>
<dbReference type="PANTHER" id="PTHR12558:SF13">
    <property type="entry name" value="CELL DIVISION CYCLE PROTEIN 27 HOMOLOG"/>
    <property type="match status" value="1"/>
</dbReference>
<organism evidence="2 3">
    <name type="scientific">Maritalea porphyrae</name>
    <dbReference type="NCBI Taxonomy" id="880732"/>
    <lineage>
        <taxon>Bacteria</taxon>
        <taxon>Pseudomonadati</taxon>
        <taxon>Pseudomonadota</taxon>
        <taxon>Alphaproteobacteria</taxon>
        <taxon>Hyphomicrobiales</taxon>
        <taxon>Devosiaceae</taxon>
        <taxon>Maritalea</taxon>
    </lineage>
</organism>
<protein>
    <recommendedName>
        <fullName evidence="4">Pilus assembly protein TadD</fullName>
    </recommendedName>
</protein>
<evidence type="ECO:0000313" key="2">
    <source>
        <dbReference type="EMBL" id="GLQ17458.1"/>
    </source>
</evidence>
<dbReference type="PANTHER" id="PTHR12558">
    <property type="entry name" value="CELL DIVISION CYCLE 16,23,27"/>
    <property type="match status" value="1"/>
</dbReference>
<keyword evidence="3" id="KW-1185">Reference proteome</keyword>
<dbReference type="RefSeq" id="WP_284363625.1">
    <property type="nucleotide sequence ID" value="NZ_BSNI01000002.1"/>
</dbReference>
<gene>
    <name evidence="2" type="ORF">GCM10007879_17070</name>
</gene>
<dbReference type="InterPro" id="IPR019734">
    <property type="entry name" value="TPR_rpt"/>
</dbReference>
<proteinExistence type="predicted"/>
<dbReference type="InterPro" id="IPR011990">
    <property type="entry name" value="TPR-like_helical_dom_sf"/>
</dbReference>
<dbReference type="Proteomes" id="UP001161405">
    <property type="component" value="Unassembled WGS sequence"/>
</dbReference>